<proteinExistence type="predicted"/>
<dbReference type="EMBL" id="LRBV02000006">
    <property type="status" value="NOT_ANNOTATED_CDS"/>
    <property type="molecule type" value="Genomic_DNA"/>
</dbReference>
<reference evidence="2" key="2">
    <citation type="submission" date="2021-01" db="UniProtKB">
        <authorList>
            <consortium name="EnsemblPlants"/>
        </authorList>
    </citation>
    <scope>IDENTIFICATION</scope>
</reference>
<feature type="domain" description="Reverse transcriptase zinc-binding" evidence="1">
    <location>
        <begin position="147"/>
        <end position="242"/>
    </location>
</feature>
<dbReference type="PANTHER" id="PTHR33116">
    <property type="entry name" value="REVERSE TRANSCRIPTASE ZINC-BINDING DOMAIN-CONTAINING PROTEIN-RELATED-RELATED"/>
    <property type="match status" value="1"/>
</dbReference>
<name>A0A7N2R6S7_QUELO</name>
<gene>
    <name evidence="2" type="primary">LOC115950208</name>
</gene>
<dbReference type="PANTHER" id="PTHR33116:SF78">
    <property type="entry name" value="OS12G0587133 PROTEIN"/>
    <property type="match status" value="1"/>
</dbReference>
<dbReference type="Proteomes" id="UP000594261">
    <property type="component" value="Chromosome 6"/>
</dbReference>
<evidence type="ECO:0000313" key="3">
    <source>
        <dbReference type="Proteomes" id="UP000594261"/>
    </source>
</evidence>
<dbReference type="KEGG" id="qlo:115950208"/>
<dbReference type="Gramene" id="QL06p036576:mrna">
    <property type="protein sequence ID" value="QL06p036576:mrna:CDS:1"/>
    <property type="gene ID" value="QL06p036576"/>
</dbReference>
<dbReference type="OrthoDB" id="1750965at2759"/>
<reference evidence="2 3" key="1">
    <citation type="journal article" date="2016" name="G3 (Bethesda)">
        <title>First Draft Assembly and Annotation of the Genome of a California Endemic Oak Quercus lobata Nee (Fagaceae).</title>
        <authorList>
            <person name="Sork V.L."/>
            <person name="Fitz-Gibbon S.T."/>
            <person name="Puiu D."/>
            <person name="Crepeau M."/>
            <person name="Gugger P.F."/>
            <person name="Sherman R."/>
            <person name="Stevens K."/>
            <person name="Langley C.H."/>
            <person name="Pellegrini M."/>
            <person name="Salzberg S.L."/>
        </authorList>
    </citation>
    <scope>NUCLEOTIDE SEQUENCE [LARGE SCALE GENOMIC DNA]</scope>
    <source>
        <strain evidence="2 3">cv. SW786</strain>
    </source>
</reference>
<dbReference type="RefSeq" id="XP_030923307.1">
    <property type="nucleotide sequence ID" value="XM_031067447.1"/>
</dbReference>
<dbReference type="InParanoid" id="A0A7N2R6S7"/>
<dbReference type="InterPro" id="IPR026960">
    <property type="entry name" value="RVT-Znf"/>
</dbReference>
<evidence type="ECO:0000313" key="2">
    <source>
        <dbReference type="EnsemblPlants" id="QL06p036576:mrna:CDS:1"/>
    </source>
</evidence>
<dbReference type="Pfam" id="PF13966">
    <property type="entry name" value="zf-RVT"/>
    <property type="match status" value="1"/>
</dbReference>
<dbReference type="EnsemblPlants" id="QL06p036576:mrna">
    <property type="protein sequence ID" value="QL06p036576:mrna:CDS:1"/>
    <property type="gene ID" value="QL06p036576"/>
</dbReference>
<keyword evidence="3" id="KW-1185">Reference proteome</keyword>
<protein>
    <recommendedName>
        <fullName evidence="1">Reverse transcriptase zinc-binding domain-containing protein</fullName>
    </recommendedName>
</protein>
<dbReference type="AlphaFoldDB" id="A0A7N2R6S7"/>
<evidence type="ECO:0000259" key="1">
    <source>
        <dbReference type="Pfam" id="PF13966"/>
    </source>
</evidence>
<accession>A0A7N2R6S7</accession>
<organism evidence="2 3">
    <name type="scientific">Quercus lobata</name>
    <name type="common">Valley oak</name>
    <dbReference type="NCBI Taxonomy" id="97700"/>
    <lineage>
        <taxon>Eukaryota</taxon>
        <taxon>Viridiplantae</taxon>
        <taxon>Streptophyta</taxon>
        <taxon>Embryophyta</taxon>
        <taxon>Tracheophyta</taxon>
        <taxon>Spermatophyta</taxon>
        <taxon>Magnoliopsida</taxon>
        <taxon>eudicotyledons</taxon>
        <taxon>Gunneridae</taxon>
        <taxon>Pentapetalae</taxon>
        <taxon>rosids</taxon>
        <taxon>fabids</taxon>
        <taxon>Fagales</taxon>
        <taxon>Fagaceae</taxon>
        <taxon>Quercus</taxon>
    </lineage>
</organism>
<sequence>MLAKQYWRISQHPNSLIARTFKAKYFPRGSIQDCSPKPHQSWVWRNIIKFDNPKLKEGRWGVGKGCNIPLSHQDWCKGLPHNLLHPSFTTGTVADLIDQQSHKWNSNLIRDIYPFPLCKEILQIPLPRICSVDDKLLWKHSNNGEFEVKKAYNILLEDYLTLYNDHHSQSHADNKVWKLIWKIKTPQKICNFIWKLLQEALPTRQLLRNRGIIDIGPCPFRNCAEESTTHLFLIYPFARACWHGSPLAVHTSDLLGISVQQWLKGLIMSHSLDDEVFMEYMQKIFITLWTIWYHRNRVVHEEIQPNPLDVVLTAQNLYCRYKEAYSINYEPNRSCSRSKVEHNTEAGHWQLLIKIAGVRNSRCNRSAWAYEAKDMQGVIKLCGVASSNASTTNGAVQEALMEAIITANNYGFNRILFLTNNKNLIQLVHRSKTPAWHERSLIADLDILYQSGFVCNLLVVPNCVLDFVNVAAKMAIRMPLHHTWVHPSLL</sequence>
<dbReference type="GeneID" id="115950208"/>